<dbReference type="Pfam" id="PF00651">
    <property type="entry name" value="BTB"/>
    <property type="match status" value="1"/>
</dbReference>
<evidence type="ECO:0000256" key="1">
    <source>
        <dbReference type="SAM" id="MobiDB-lite"/>
    </source>
</evidence>
<dbReference type="Gene3D" id="3.30.710.10">
    <property type="entry name" value="Potassium Channel Kv1.1, Chain A"/>
    <property type="match status" value="1"/>
</dbReference>
<evidence type="ECO:0000259" key="2">
    <source>
        <dbReference type="PROSITE" id="PS50097"/>
    </source>
</evidence>
<accession>A0A6G1IIS8</accession>
<evidence type="ECO:0000313" key="4">
    <source>
        <dbReference type="Proteomes" id="UP000799291"/>
    </source>
</evidence>
<feature type="domain" description="BTB" evidence="2">
    <location>
        <begin position="21"/>
        <end position="90"/>
    </location>
</feature>
<feature type="region of interest" description="Disordered" evidence="1">
    <location>
        <begin position="125"/>
        <end position="167"/>
    </location>
</feature>
<protein>
    <recommendedName>
        <fullName evidence="2">BTB domain-containing protein</fullName>
    </recommendedName>
</protein>
<name>A0A6G1IIS8_9PLEO</name>
<dbReference type="SUPFAM" id="SSF54695">
    <property type="entry name" value="POZ domain"/>
    <property type="match status" value="1"/>
</dbReference>
<organism evidence="3 4">
    <name type="scientific">Lentithecium fluviatile CBS 122367</name>
    <dbReference type="NCBI Taxonomy" id="1168545"/>
    <lineage>
        <taxon>Eukaryota</taxon>
        <taxon>Fungi</taxon>
        <taxon>Dikarya</taxon>
        <taxon>Ascomycota</taxon>
        <taxon>Pezizomycotina</taxon>
        <taxon>Dothideomycetes</taxon>
        <taxon>Pleosporomycetidae</taxon>
        <taxon>Pleosporales</taxon>
        <taxon>Massarineae</taxon>
        <taxon>Lentitheciaceae</taxon>
        <taxon>Lentithecium</taxon>
    </lineage>
</organism>
<dbReference type="Proteomes" id="UP000799291">
    <property type="component" value="Unassembled WGS sequence"/>
</dbReference>
<sequence>MSSEICYAQMAPTFEDLIQSHQFTFFVGQEGKPIVVHAAAVAATSQQLDALMNGGMEESETRCAIFKDVQVDDFIRFCEYAYCGDYTVPQWKELLPEPTAESDINQQNGGGAVCDEWAIPVKKGKKSKKGRRFGDEPIDAPPPAPEPDLPPETGYHEPSWANLESEPVPEPQYEIKPISRAPLRTQFNNRKYLNDGGPKALVLQRFEPKTNSAANQNFTPVFLAHARLYCFAHLRLIAPLQALTLDKLHQTLMGFKLYSHRVGDIIELARYAYSNPHLPDRKDNGTLDDLRKLVVEYILCEIDTIGESDEFVKYMEEGGEFVGDFWRMAKDYMV</sequence>
<dbReference type="PANTHER" id="PTHR47843:SF5">
    <property type="entry name" value="BTB_POZ DOMAIN PROTEIN"/>
    <property type="match status" value="1"/>
</dbReference>
<dbReference type="PROSITE" id="PS50097">
    <property type="entry name" value="BTB"/>
    <property type="match status" value="1"/>
</dbReference>
<dbReference type="PANTHER" id="PTHR47843">
    <property type="entry name" value="BTB DOMAIN-CONTAINING PROTEIN-RELATED"/>
    <property type="match status" value="1"/>
</dbReference>
<dbReference type="InterPro" id="IPR011333">
    <property type="entry name" value="SKP1/BTB/POZ_sf"/>
</dbReference>
<proteinExistence type="predicted"/>
<evidence type="ECO:0000313" key="3">
    <source>
        <dbReference type="EMBL" id="KAF2677851.1"/>
    </source>
</evidence>
<gene>
    <name evidence="3" type="ORF">K458DRAFT_377600</name>
</gene>
<dbReference type="EMBL" id="MU005617">
    <property type="protein sequence ID" value="KAF2677851.1"/>
    <property type="molecule type" value="Genomic_DNA"/>
</dbReference>
<keyword evidence="4" id="KW-1185">Reference proteome</keyword>
<reference evidence="3" key="1">
    <citation type="journal article" date="2020" name="Stud. Mycol.">
        <title>101 Dothideomycetes genomes: a test case for predicting lifestyles and emergence of pathogens.</title>
        <authorList>
            <person name="Haridas S."/>
            <person name="Albert R."/>
            <person name="Binder M."/>
            <person name="Bloem J."/>
            <person name="Labutti K."/>
            <person name="Salamov A."/>
            <person name="Andreopoulos B."/>
            <person name="Baker S."/>
            <person name="Barry K."/>
            <person name="Bills G."/>
            <person name="Bluhm B."/>
            <person name="Cannon C."/>
            <person name="Castanera R."/>
            <person name="Culley D."/>
            <person name="Daum C."/>
            <person name="Ezra D."/>
            <person name="Gonzalez J."/>
            <person name="Henrissat B."/>
            <person name="Kuo A."/>
            <person name="Liang C."/>
            <person name="Lipzen A."/>
            <person name="Lutzoni F."/>
            <person name="Magnuson J."/>
            <person name="Mondo S."/>
            <person name="Nolan M."/>
            <person name="Ohm R."/>
            <person name="Pangilinan J."/>
            <person name="Park H.-J."/>
            <person name="Ramirez L."/>
            <person name="Alfaro M."/>
            <person name="Sun H."/>
            <person name="Tritt A."/>
            <person name="Yoshinaga Y."/>
            <person name="Zwiers L.-H."/>
            <person name="Turgeon B."/>
            <person name="Goodwin S."/>
            <person name="Spatafora J."/>
            <person name="Crous P."/>
            <person name="Grigoriev I."/>
        </authorList>
    </citation>
    <scope>NUCLEOTIDE SEQUENCE</scope>
    <source>
        <strain evidence="3">CBS 122367</strain>
    </source>
</reference>
<dbReference type="OrthoDB" id="9997739at2759"/>
<feature type="compositionally biased region" description="Pro residues" evidence="1">
    <location>
        <begin position="139"/>
        <end position="150"/>
    </location>
</feature>
<dbReference type="InterPro" id="IPR000210">
    <property type="entry name" value="BTB/POZ_dom"/>
</dbReference>
<dbReference type="AlphaFoldDB" id="A0A6G1IIS8"/>